<evidence type="ECO:0000259" key="1">
    <source>
        <dbReference type="Pfam" id="PF09339"/>
    </source>
</evidence>
<reference evidence="3" key="2">
    <citation type="submission" date="2023-03" db="EMBL/GenBank/DDBJ databases">
        <authorList>
            <person name="Inwood S.N."/>
            <person name="Skelly J.G."/>
            <person name="Guhlin J."/>
            <person name="Harrop T.W.R."/>
            <person name="Goldson S.G."/>
            <person name="Dearden P.K."/>
        </authorList>
    </citation>
    <scope>NUCLEOTIDE SEQUENCE</scope>
    <source>
        <strain evidence="3">Irish</strain>
        <tissue evidence="3">Whole body</tissue>
    </source>
</reference>
<feature type="domain" description="DUF4817" evidence="2">
    <location>
        <begin position="8"/>
        <end position="59"/>
    </location>
</feature>
<name>A0AA39FE25_9HYME</name>
<reference evidence="3" key="1">
    <citation type="journal article" date="2023" name="bioRxiv">
        <title>Scaffold-level genome assemblies of two parasitoid biocontrol wasps reveal the parthenogenesis mechanism and an associated novel virus.</title>
        <authorList>
            <person name="Inwood S."/>
            <person name="Skelly J."/>
            <person name="Guhlin J."/>
            <person name="Harrop T."/>
            <person name="Goldson S."/>
            <person name="Dearden P."/>
        </authorList>
    </citation>
    <scope>NUCLEOTIDE SEQUENCE</scope>
    <source>
        <strain evidence="3">Irish</strain>
        <tissue evidence="3">Whole body</tissue>
    </source>
</reference>
<proteinExistence type="predicted"/>
<gene>
    <name evidence="3" type="ORF">PV328_012442</name>
</gene>
<evidence type="ECO:0000313" key="4">
    <source>
        <dbReference type="Proteomes" id="UP001168990"/>
    </source>
</evidence>
<evidence type="ECO:0008006" key="5">
    <source>
        <dbReference type="Google" id="ProtNLM"/>
    </source>
</evidence>
<dbReference type="Pfam" id="PF09339">
    <property type="entry name" value="HTH_IclR"/>
    <property type="match status" value="1"/>
</dbReference>
<dbReference type="GO" id="GO:0006355">
    <property type="term" value="P:regulation of DNA-templated transcription"/>
    <property type="evidence" value="ECO:0007669"/>
    <property type="project" value="InterPro"/>
</dbReference>
<protein>
    <recommendedName>
        <fullName evidence="5">DUF4817 domain-containing protein</fullName>
    </recommendedName>
</protein>
<keyword evidence="4" id="KW-1185">Reference proteome</keyword>
<dbReference type="PANTHER" id="PTHR47326">
    <property type="entry name" value="TRANSPOSABLE ELEMENT TC3 TRANSPOSASE-LIKE PROTEIN"/>
    <property type="match status" value="1"/>
</dbReference>
<dbReference type="GO" id="GO:0003677">
    <property type="term" value="F:DNA binding"/>
    <property type="evidence" value="ECO:0007669"/>
    <property type="project" value="InterPro"/>
</dbReference>
<comment type="caution">
    <text evidence="3">The sequence shown here is derived from an EMBL/GenBank/DDBJ whole genome shotgun (WGS) entry which is preliminary data.</text>
</comment>
<dbReference type="InterPro" id="IPR005471">
    <property type="entry name" value="Tscrpt_reg_IclR_N"/>
</dbReference>
<dbReference type="Pfam" id="PF16087">
    <property type="entry name" value="DUF4817"/>
    <property type="match status" value="1"/>
</dbReference>
<dbReference type="Gene3D" id="1.10.10.10">
    <property type="entry name" value="Winged helix-like DNA-binding domain superfamily/Winged helix DNA-binding domain"/>
    <property type="match status" value="1"/>
</dbReference>
<organism evidence="3 4">
    <name type="scientific">Microctonus aethiopoides</name>
    <dbReference type="NCBI Taxonomy" id="144406"/>
    <lineage>
        <taxon>Eukaryota</taxon>
        <taxon>Metazoa</taxon>
        <taxon>Ecdysozoa</taxon>
        <taxon>Arthropoda</taxon>
        <taxon>Hexapoda</taxon>
        <taxon>Insecta</taxon>
        <taxon>Pterygota</taxon>
        <taxon>Neoptera</taxon>
        <taxon>Endopterygota</taxon>
        <taxon>Hymenoptera</taxon>
        <taxon>Apocrita</taxon>
        <taxon>Ichneumonoidea</taxon>
        <taxon>Braconidae</taxon>
        <taxon>Euphorinae</taxon>
        <taxon>Microctonus</taxon>
    </lineage>
</organism>
<accession>A0AA39FE25</accession>
<dbReference type="Proteomes" id="UP001168990">
    <property type="component" value="Unassembled WGS sequence"/>
</dbReference>
<feature type="non-terminal residue" evidence="3">
    <location>
        <position position="135"/>
    </location>
</feature>
<feature type="domain" description="HTH iclR-type" evidence="1">
    <location>
        <begin position="80"/>
        <end position="112"/>
    </location>
</feature>
<evidence type="ECO:0000259" key="2">
    <source>
        <dbReference type="Pfam" id="PF16087"/>
    </source>
</evidence>
<dbReference type="EMBL" id="JAQQBS010001337">
    <property type="protein sequence ID" value="KAK0167674.1"/>
    <property type="molecule type" value="Genomic_DNA"/>
</dbReference>
<dbReference type="PANTHER" id="PTHR47326:SF1">
    <property type="entry name" value="HTH PSQ-TYPE DOMAIN-CONTAINING PROTEIN"/>
    <property type="match status" value="1"/>
</dbReference>
<dbReference type="InterPro" id="IPR036388">
    <property type="entry name" value="WH-like_DNA-bd_sf"/>
</dbReference>
<evidence type="ECO:0000313" key="3">
    <source>
        <dbReference type="EMBL" id="KAK0167674.1"/>
    </source>
</evidence>
<dbReference type="InterPro" id="IPR032135">
    <property type="entry name" value="DUF4817"/>
</dbReference>
<sequence length="135" mass="15346">MAGYAPRDYAEMIRFYCQNDCVAAVAARAYAAAYPNAAAKPTGKTIQRAWSRLVETGSVMPNKKECGAHATVLTVQNCEAVLDRFQQDGKRSIRDVARELDISRSSVHRVLKEEKLHAYHYSRVQELKDEDRERR</sequence>
<dbReference type="AlphaFoldDB" id="A0AA39FE25"/>